<gene>
    <name evidence="1" type="ORF">AN619_27460</name>
</gene>
<comment type="caution">
    <text evidence="1">The sequence shown here is derived from an EMBL/GenBank/DDBJ whole genome shotgun (WGS) entry which is preliminary data.</text>
</comment>
<keyword evidence="2" id="KW-1185">Reference proteome</keyword>
<name>A0A140L062_9FIRM</name>
<organism evidence="1 2">
    <name type="scientific">Thermotalea metallivorans</name>
    <dbReference type="NCBI Taxonomy" id="520762"/>
    <lineage>
        <taxon>Bacteria</taxon>
        <taxon>Bacillati</taxon>
        <taxon>Bacillota</taxon>
        <taxon>Clostridia</taxon>
        <taxon>Peptostreptococcales</taxon>
        <taxon>Thermotaleaceae</taxon>
        <taxon>Thermotalea</taxon>
    </lineage>
</organism>
<reference evidence="1 2" key="1">
    <citation type="submission" date="2015-12" db="EMBL/GenBank/DDBJ databases">
        <title>Draft genome sequence of the thermoanaerobe Thermotalea metallivorans, an isolate from the runoff channel of the Great Artesian Basin, Australia.</title>
        <authorList>
            <person name="Patel B.K."/>
        </authorList>
    </citation>
    <scope>NUCLEOTIDE SEQUENCE [LARGE SCALE GENOMIC DNA]</scope>
    <source>
        <strain evidence="1 2">B2-1</strain>
    </source>
</reference>
<accession>A0A140L062</accession>
<evidence type="ECO:0000313" key="1">
    <source>
        <dbReference type="EMBL" id="KXG73937.1"/>
    </source>
</evidence>
<proteinExistence type="predicted"/>
<sequence>MAIYMEAQSTIPVITGNLRKIGKIQQKHPYGNGRTMWGGQICLNT</sequence>
<dbReference type="AlphaFoldDB" id="A0A140L062"/>
<dbReference type="Proteomes" id="UP000070456">
    <property type="component" value="Unassembled WGS sequence"/>
</dbReference>
<evidence type="ECO:0000313" key="2">
    <source>
        <dbReference type="Proteomes" id="UP000070456"/>
    </source>
</evidence>
<protein>
    <submittedName>
        <fullName evidence="1">Uncharacterized protein</fullName>
    </submittedName>
</protein>
<dbReference type="EMBL" id="LOEE01000071">
    <property type="protein sequence ID" value="KXG73937.1"/>
    <property type="molecule type" value="Genomic_DNA"/>
</dbReference>